<dbReference type="AlphaFoldDB" id="A0A7S1EUM2"/>
<sequence length="418" mass="45687">MSLNFFGSWKRQHSGDQHGVATTQPIVSPQPVEPTAPLRFEPPVYSSRFEDRQSSEHLKTFSSRDVDRFGSTDRVGSVPSINRQITPGKSLRIADLLNSQDEDDYALPMEDEDGPSSASGLNWGGYQDVSRGVPSGPHRGGGFVLPPFSSMGTSDFSTPISDSRSPRSNIVDGFSKLNVERSDGPHSFAYGSRGLPPLPGRDGGDEPLSSTSRDVRDPYGPSSKNSRTLPIKKKSLRSSASTTSRAFERAALVASLPSPKDTPVDFQSDFGDFGRNGSDRRTSGNSQDYEAEVGSGGKALVKKCYVGAKASQFCHVCRRSNNAEFASCKNLTLGSCRKVVCDRCFARFGWGWDNYVADPSKWECPHCTDNCPPKASCHLYSRINSNRLTKREREMLMSAKSSPGGSRDFIQLQPRTSE</sequence>
<organism evidence="7">
    <name type="scientific">Timspurckia oligopyrenoides</name>
    <dbReference type="NCBI Taxonomy" id="708627"/>
    <lineage>
        <taxon>Eukaryota</taxon>
        <taxon>Rhodophyta</taxon>
        <taxon>Bangiophyceae</taxon>
        <taxon>Porphyridiales</taxon>
        <taxon>Porphyridiaceae</taxon>
        <taxon>Timspurckia</taxon>
    </lineage>
</organism>
<gene>
    <name evidence="7" type="ORF">TOLI1172_LOCUS10046</name>
</gene>
<keyword evidence="2" id="KW-0805">Transcription regulation</keyword>
<feature type="region of interest" description="Disordered" evidence="5">
    <location>
        <begin position="105"/>
        <end position="141"/>
    </location>
</feature>
<proteinExistence type="predicted"/>
<evidence type="ECO:0000259" key="6">
    <source>
        <dbReference type="Pfam" id="PF10497"/>
    </source>
</evidence>
<keyword evidence="4" id="KW-0539">Nucleus</keyword>
<reference evidence="7" key="1">
    <citation type="submission" date="2021-01" db="EMBL/GenBank/DDBJ databases">
        <authorList>
            <person name="Corre E."/>
            <person name="Pelletier E."/>
            <person name="Niang G."/>
            <person name="Scheremetjew M."/>
            <person name="Finn R."/>
            <person name="Kale V."/>
            <person name="Holt S."/>
            <person name="Cochrane G."/>
            <person name="Meng A."/>
            <person name="Brown T."/>
            <person name="Cohen L."/>
        </authorList>
    </citation>
    <scope>NUCLEOTIDE SEQUENCE</scope>
    <source>
        <strain evidence="7">CCMP3278</strain>
    </source>
</reference>
<dbReference type="EMBL" id="HBFP01013889">
    <property type="protein sequence ID" value="CAD8825646.1"/>
    <property type="molecule type" value="Transcribed_RNA"/>
</dbReference>
<evidence type="ECO:0000256" key="3">
    <source>
        <dbReference type="ARBA" id="ARBA00023163"/>
    </source>
</evidence>
<feature type="region of interest" description="Disordered" evidence="5">
    <location>
        <begin position="396"/>
        <end position="418"/>
    </location>
</feature>
<evidence type="ECO:0000256" key="5">
    <source>
        <dbReference type="SAM" id="MobiDB-lite"/>
    </source>
</evidence>
<feature type="compositionally biased region" description="Basic and acidic residues" evidence="5">
    <location>
        <begin position="48"/>
        <end position="63"/>
    </location>
</feature>
<name>A0A7S1EUM2_9RHOD</name>
<keyword evidence="3" id="KW-0804">Transcription</keyword>
<feature type="compositionally biased region" description="Acidic residues" evidence="5">
    <location>
        <begin position="105"/>
        <end position="114"/>
    </location>
</feature>
<evidence type="ECO:0000256" key="4">
    <source>
        <dbReference type="ARBA" id="ARBA00023242"/>
    </source>
</evidence>
<protein>
    <recommendedName>
        <fullName evidence="6">Zinc-finger domain-containing protein</fullName>
    </recommendedName>
</protein>
<dbReference type="Pfam" id="PF10497">
    <property type="entry name" value="zf-4CXXC_R1"/>
    <property type="match status" value="1"/>
</dbReference>
<evidence type="ECO:0000313" key="7">
    <source>
        <dbReference type="EMBL" id="CAD8825646.1"/>
    </source>
</evidence>
<feature type="region of interest" description="Disordered" evidence="5">
    <location>
        <begin position="177"/>
        <end position="240"/>
    </location>
</feature>
<evidence type="ECO:0000256" key="2">
    <source>
        <dbReference type="ARBA" id="ARBA00023015"/>
    </source>
</evidence>
<feature type="region of interest" description="Disordered" evidence="5">
    <location>
        <begin position="1"/>
        <end position="63"/>
    </location>
</feature>
<dbReference type="InterPro" id="IPR018866">
    <property type="entry name" value="Znf-4CXXC_R1"/>
</dbReference>
<accession>A0A7S1EUM2</accession>
<comment type="subcellular location">
    <subcellularLocation>
        <location evidence="1">Nucleus</location>
    </subcellularLocation>
</comment>
<feature type="region of interest" description="Disordered" evidence="5">
    <location>
        <begin position="258"/>
        <end position="291"/>
    </location>
</feature>
<feature type="domain" description="Zinc-finger" evidence="6">
    <location>
        <begin position="310"/>
        <end position="374"/>
    </location>
</feature>
<dbReference type="GO" id="GO:0005634">
    <property type="term" value="C:nucleus"/>
    <property type="evidence" value="ECO:0007669"/>
    <property type="project" value="UniProtKB-SubCell"/>
</dbReference>
<evidence type="ECO:0000256" key="1">
    <source>
        <dbReference type="ARBA" id="ARBA00004123"/>
    </source>
</evidence>